<comment type="subcellular location">
    <subcellularLocation>
        <location evidence="1">Cell membrane</location>
        <topology evidence="1">Peripheral membrane protein</topology>
    </subcellularLocation>
</comment>
<evidence type="ECO:0000256" key="10">
    <source>
        <dbReference type="ARBA" id="ARBA00023112"/>
    </source>
</evidence>
<evidence type="ECO:0000256" key="8">
    <source>
        <dbReference type="ARBA" id="ARBA00022967"/>
    </source>
</evidence>
<dbReference type="EMBL" id="WPCR01000002">
    <property type="protein sequence ID" value="NHM13524.1"/>
    <property type="molecule type" value="Genomic_DNA"/>
</dbReference>
<keyword evidence="8" id="KW-1278">Translocase</keyword>
<evidence type="ECO:0000256" key="1">
    <source>
        <dbReference type="ARBA" id="ARBA00004202"/>
    </source>
</evidence>
<proteinExistence type="inferred from homology"/>
<dbReference type="SMART" id="SM00382">
    <property type="entry name" value="AAA"/>
    <property type="match status" value="1"/>
</dbReference>
<evidence type="ECO:0000256" key="14">
    <source>
        <dbReference type="ARBA" id="ARBA00044143"/>
    </source>
</evidence>
<dbReference type="Pfam" id="PF00005">
    <property type="entry name" value="ABC_tran"/>
    <property type="match status" value="1"/>
</dbReference>
<evidence type="ECO:0000256" key="9">
    <source>
        <dbReference type="ARBA" id="ARBA00023065"/>
    </source>
</evidence>
<gene>
    <name evidence="18" type="ORF">GMI68_01845</name>
</gene>
<dbReference type="InterPro" id="IPR017871">
    <property type="entry name" value="ABC_transporter-like_CS"/>
</dbReference>
<comment type="caution">
    <text evidence="18">The sequence shown here is derived from an EMBL/GenBank/DDBJ whole genome shotgun (WGS) entry which is preliminary data.</text>
</comment>
<dbReference type="PROSITE" id="PS50893">
    <property type="entry name" value="ABC_TRANSPORTER_2"/>
    <property type="match status" value="1"/>
</dbReference>
<dbReference type="InterPro" id="IPR003439">
    <property type="entry name" value="ABC_transporter-like_ATP-bd"/>
</dbReference>
<dbReference type="PANTHER" id="PTHR43297:SF13">
    <property type="entry name" value="NICKEL ABC TRANSPORTER, ATP-BINDING PROTEIN"/>
    <property type="match status" value="1"/>
</dbReference>
<comment type="similarity">
    <text evidence="2">Belongs to the ABC transporter superfamily.</text>
</comment>
<dbReference type="InterPro" id="IPR050388">
    <property type="entry name" value="ABC_Ni/Peptide_Import"/>
</dbReference>
<dbReference type="Gene3D" id="3.40.50.300">
    <property type="entry name" value="P-loop containing nucleotide triphosphate hydrolases"/>
    <property type="match status" value="1"/>
</dbReference>
<comment type="subunit">
    <text evidence="12">The complex is composed of two ATP-binding proteins (NikD and NikE), two transmembrane proteins (NikB and NikC) and a solute-binding protein (NikA).</text>
</comment>
<evidence type="ECO:0000256" key="6">
    <source>
        <dbReference type="ARBA" id="ARBA00022741"/>
    </source>
</evidence>
<keyword evidence="7 18" id="KW-0067">ATP-binding</keyword>
<name>A0ABX0IFE2_9ACTN</name>
<evidence type="ECO:0000259" key="17">
    <source>
        <dbReference type="PROSITE" id="PS50893"/>
    </source>
</evidence>
<keyword evidence="9" id="KW-0406">Ion transport</keyword>
<reference evidence="18 19" key="1">
    <citation type="submission" date="2019-11" db="EMBL/GenBank/DDBJ databases">
        <title>Eggerthellaceae novel genus isolated from the rectal contents of marmort.</title>
        <authorList>
            <person name="Zhang G."/>
        </authorList>
    </citation>
    <scope>NUCLEOTIDE SEQUENCE [LARGE SCALE GENOMIC DNA]</scope>
    <source>
        <strain evidence="19">zg-886</strain>
    </source>
</reference>
<dbReference type="PANTHER" id="PTHR43297">
    <property type="entry name" value="OLIGOPEPTIDE TRANSPORT ATP-BINDING PROTEIN APPD"/>
    <property type="match status" value="1"/>
</dbReference>
<comment type="catalytic activity">
    <reaction evidence="15">
        <text>Ni(2+)(out) + ATP + H2O = Ni(2+)(in) + ADP + phosphate + H(+)</text>
        <dbReference type="Rhea" id="RHEA:15557"/>
        <dbReference type="ChEBI" id="CHEBI:15377"/>
        <dbReference type="ChEBI" id="CHEBI:15378"/>
        <dbReference type="ChEBI" id="CHEBI:30616"/>
        <dbReference type="ChEBI" id="CHEBI:43474"/>
        <dbReference type="ChEBI" id="CHEBI:49786"/>
        <dbReference type="ChEBI" id="CHEBI:456216"/>
        <dbReference type="EC" id="7.2.2.11"/>
    </reaction>
    <physiologicalReaction direction="left-to-right" evidence="15">
        <dbReference type="Rhea" id="RHEA:15558"/>
    </physiologicalReaction>
</comment>
<keyword evidence="11" id="KW-0472">Membrane</keyword>
<evidence type="ECO:0000313" key="19">
    <source>
        <dbReference type="Proteomes" id="UP000636394"/>
    </source>
</evidence>
<dbReference type="InterPro" id="IPR003593">
    <property type="entry name" value="AAA+_ATPase"/>
</dbReference>
<feature type="domain" description="ABC transporter" evidence="17">
    <location>
        <begin position="55"/>
        <end position="305"/>
    </location>
</feature>
<keyword evidence="10" id="KW-0921">Nickel transport</keyword>
<evidence type="ECO:0000256" key="15">
    <source>
        <dbReference type="ARBA" id="ARBA00048610"/>
    </source>
</evidence>
<dbReference type="EC" id="7.2.2.11" evidence="13"/>
<feature type="region of interest" description="Disordered" evidence="16">
    <location>
        <begin position="1"/>
        <end position="48"/>
    </location>
</feature>
<dbReference type="PROSITE" id="PS00211">
    <property type="entry name" value="ABC_TRANSPORTER_1"/>
    <property type="match status" value="1"/>
</dbReference>
<evidence type="ECO:0000256" key="12">
    <source>
        <dbReference type="ARBA" id="ARBA00038669"/>
    </source>
</evidence>
<dbReference type="SUPFAM" id="SSF52540">
    <property type="entry name" value="P-loop containing nucleoside triphosphate hydrolases"/>
    <property type="match status" value="1"/>
</dbReference>
<dbReference type="RefSeq" id="WP_166338448.1">
    <property type="nucleotide sequence ID" value="NZ_WPCR01000002.1"/>
</dbReference>
<evidence type="ECO:0000313" key="18">
    <source>
        <dbReference type="EMBL" id="NHM13524.1"/>
    </source>
</evidence>
<keyword evidence="6" id="KW-0547">Nucleotide-binding</keyword>
<evidence type="ECO:0000256" key="7">
    <source>
        <dbReference type="ARBA" id="ARBA00022840"/>
    </source>
</evidence>
<dbReference type="GO" id="GO:0005524">
    <property type="term" value="F:ATP binding"/>
    <property type="evidence" value="ECO:0007669"/>
    <property type="project" value="UniProtKB-KW"/>
</dbReference>
<keyword evidence="4" id="KW-1003">Cell membrane</keyword>
<evidence type="ECO:0000256" key="11">
    <source>
        <dbReference type="ARBA" id="ARBA00023136"/>
    </source>
</evidence>
<dbReference type="Proteomes" id="UP000636394">
    <property type="component" value="Unassembled WGS sequence"/>
</dbReference>
<dbReference type="CDD" id="cd03257">
    <property type="entry name" value="ABC_NikE_OppD_transporters"/>
    <property type="match status" value="1"/>
</dbReference>
<keyword evidence="5" id="KW-0533">Nickel</keyword>
<organism evidence="18 19">
    <name type="scientific">Xiamenia xianingshaonis</name>
    <dbReference type="NCBI Taxonomy" id="2682776"/>
    <lineage>
        <taxon>Bacteria</taxon>
        <taxon>Bacillati</taxon>
        <taxon>Actinomycetota</taxon>
        <taxon>Coriobacteriia</taxon>
        <taxon>Eggerthellales</taxon>
        <taxon>Eggerthellaceae</taxon>
        <taxon>Xiamenia</taxon>
    </lineage>
</organism>
<keyword evidence="19" id="KW-1185">Reference proteome</keyword>
<sequence>MDPIRVFQPASPSPKPAKTSDGGFAAPHNPHGGEAFHHHHSHADGSRHVRDHHLLNVEHLSVSFRMYDPDEPFFRAKRRLVNVIDDLSVSVHEGEILAIVGASGSGKTLLADAIMGLFEPNALVRGTVYFDGELMDAQRLAKVRGRGISFVPQSVANLDPLMKVGRQVQGFGRRGGTRAERVRKQRELFERYGLAPEVADMHPFELSGGMARRVLLCCALMESPKLIVADEPTPGLDLDLAVRAMDDFREFADAGGGVLLVTHDIELALRVADRIAVFQSGTVVEETAVASFASPELLAHPFSRALWHALPEHDFATVFEEEAIENPLTISGTEKELAVL</sequence>
<accession>A0ABX0IFE2</accession>
<evidence type="ECO:0000256" key="4">
    <source>
        <dbReference type="ARBA" id="ARBA00022475"/>
    </source>
</evidence>
<evidence type="ECO:0000256" key="13">
    <source>
        <dbReference type="ARBA" id="ARBA00039098"/>
    </source>
</evidence>
<evidence type="ECO:0000256" key="5">
    <source>
        <dbReference type="ARBA" id="ARBA00022596"/>
    </source>
</evidence>
<evidence type="ECO:0000256" key="16">
    <source>
        <dbReference type="SAM" id="MobiDB-lite"/>
    </source>
</evidence>
<evidence type="ECO:0000256" key="2">
    <source>
        <dbReference type="ARBA" id="ARBA00005417"/>
    </source>
</evidence>
<evidence type="ECO:0000256" key="3">
    <source>
        <dbReference type="ARBA" id="ARBA00022448"/>
    </source>
</evidence>
<keyword evidence="3" id="KW-0813">Transport</keyword>
<dbReference type="InterPro" id="IPR027417">
    <property type="entry name" value="P-loop_NTPase"/>
</dbReference>
<protein>
    <recommendedName>
        <fullName evidence="14">Nickel import system ATP-binding protein NikD</fullName>
        <ecNumber evidence="13">7.2.2.11</ecNumber>
    </recommendedName>
</protein>